<gene>
    <name evidence="1" type="ORF">HaLaN_13600</name>
</gene>
<protein>
    <submittedName>
        <fullName evidence="1">JmjC domain-containing protein</fullName>
    </submittedName>
</protein>
<comment type="caution">
    <text evidence="1">The sequence shown here is derived from an EMBL/GenBank/DDBJ whole genome shotgun (WGS) entry which is preliminary data.</text>
</comment>
<evidence type="ECO:0000313" key="1">
    <source>
        <dbReference type="EMBL" id="GFH17058.1"/>
    </source>
</evidence>
<keyword evidence="2" id="KW-1185">Reference proteome</keyword>
<proteinExistence type="predicted"/>
<sequence length="121" mass="13709">RELYHSRFANKAPPKTQLEPMTDSDPVDYIDFTECMARNMPFRHADRRSNLYYAWMYAPEVNASPEVWEKIFGPGNNACPSLFDGVSTPGHLIQASSMEGHDYVLDVEKAAEHDFAAEPAQ</sequence>
<dbReference type="Proteomes" id="UP000485058">
    <property type="component" value="Unassembled WGS sequence"/>
</dbReference>
<accession>A0A699ZDJ9</accession>
<feature type="non-terminal residue" evidence="1">
    <location>
        <position position="1"/>
    </location>
</feature>
<reference evidence="1 2" key="1">
    <citation type="submission" date="2020-02" db="EMBL/GenBank/DDBJ databases">
        <title>Draft genome sequence of Haematococcus lacustris strain NIES-144.</title>
        <authorList>
            <person name="Morimoto D."/>
            <person name="Nakagawa S."/>
            <person name="Yoshida T."/>
            <person name="Sawayama S."/>
        </authorList>
    </citation>
    <scope>NUCLEOTIDE SEQUENCE [LARGE SCALE GENOMIC DNA]</scope>
    <source>
        <strain evidence="1 2">NIES-144</strain>
    </source>
</reference>
<feature type="non-terminal residue" evidence="1">
    <location>
        <position position="121"/>
    </location>
</feature>
<evidence type="ECO:0000313" key="2">
    <source>
        <dbReference type="Proteomes" id="UP000485058"/>
    </source>
</evidence>
<dbReference type="AlphaFoldDB" id="A0A699ZDJ9"/>
<organism evidence="1 2">
    <name type="scientific">Haematococcus lacustris</name>
    <name type="common">Green alga</name>
    <name type="synonym">Haematococcus pluvialis</name>
    <dbReference type="NCBI Taxonomy" id="44745"/>
    <lineage>
        <taxon>Eukaryota</taxon>
        <taxon>Viridiplantae</taxon>
        <taxon>Chlorophyta</taxon>
        <taxon>core chlorophytes</taxon>
        <taxon>Chlorophyceae</taxon>
        <taxon>CS clade</taxon>
        <taxon>Chlamydomonadales</taxon>
        <taxon>Haematococcaceae</taxon>
        <taxon>Haematococcus</taxon>
    </lineage>
</organism>
<name>A0A699ZDJ9_HAELA</name>
<dbReference type="EMBL" id="BLLF01001090">
    <property type="protein sequence ID" value="GFH17058.1"/>
    <property type="molecule type" value="Genomic_DNA"/>
</dbReference>